<feature type="compositionally biased region" description="Low complexity" evidence="1">
    <location>
        <begin position="69"/>
        <end position="80"/>
    </location>
</feature>
<gene>
    <name evidence="2" type="ORF">SK128_022999</name>
</gene>
<evidence type="ECO:0000256" key="1">
    <source>
        <dbReference type="SAM" id="MobiDB-lite"/>
    </source>
</evidence>
<accession>A0AAN8ZZ42</accession>
<sequence length="91" mass="9340">MEGQDILDINGKLLGEVIPPIGKRMLLLREQAILKGSTGPSKLDVKPGAGMQSPPTGNSSEEITSTPASSTSGEQTSSSEIATSSAGEEEI</sequence>
<dbReference type="EMBL" id="JAXCGZ010021706">
    <property type="protein sequence ID" value="KAK7045747.1"/>
    <property type="molecule type" value="Genomic_DNA"/>
</dbReference>
<feature type="region of interest" description="Disordered" evidence="1">
    <location>
        <begin position="36"/>
        <end position="91"/>
    </location>
</feature>
<name>A0AAN8ZZ42_HALRR</name>
<evidence type="ECO:0000313" key="2">
    <source>
        <dbReference type="EMBL" id="KAK7045747.1"/>
    </source>
</evidence>
<comment type="caution">
    <text evidence="2">The sequence shown here is derived from an EMBL/GenBank/DDBJ whole genome shotgun (WGS) entry which is preliminary data.</text>
</comment>
<keyword evidence="3" id="KW-1185">Reference proteome</keyword>
<feature type="compositionally biased region" description="Polar residues" evidence="1">
    <location>
        <begin position="81"/>
        <end position="91"/>
    </location>
</feature>
<organism evidence="2 3">
    <name type="scientific">Halocaridina rubra</name>
    <name type="common">Hawaiian red shrimp</name>
    <dbReference type="NCBI Taxonomy" id="373956"/>
    <lineage>
        <taxon>Eukaryota</taxon>
        <taxon>Metazoa</taxon>
        <taxon>Ecdysozoa</taxon>
        <taxon>Arthropoda</taxon>
        <taxon>Crustacea</taxon>
        <taxon>Multicrustacea</taxon>
        <taxon>Malacostraca</taxon>
        <taxon>Eumalacostraca</taxon>
        <taxon>Eucarida</taxon>
        <taxon>Decapoda</taxon>
        <taxon>Pleocyemata</taxon>
        <taxon>Caridea</taxon>
        <taxon>Atyoidea</taxon>
        <taxon>Atyidae</taxon>
        <taxon>Halocaridina</taxon>
    </lineage>
</organism>
<reference evidence="2 3" key="1">
    <citation type="submission" date="2023-11" db="EMBL/GenBank/DDBJ databases">
        <title>Halocaridina rubra genome assembly.</title>
        <authorList>
            <person name="Smith C."/>
        </authorList>
    </citation>
    <scope>NUCLEOTIDE SEQUENCE [LARGE SCALE GENOMIC DNA]</scope>
    <source>
        <strain evidence="2">EP-1</strain>
        <tissue evidence="2">Whole</tissue>
    </source>
</reference>
<protein>
    <submittedName>
        <fullName evidence="2">Uncharacterized protein</fullName>
    </submittedName>
</protein>
<feature type="compositionally biased region" description="Polar residues" evidence="1">
    <location>
        <begin position="53"/>
        <end position="68"/>
    </location>
</feature>
<dbReference type="Proteomes" id="UP001381693">
    <property type="component" value="Unassembled WGS sequence"/>
</dbReference>
<proteinExistence type="predicted"/>
<dbReference type="AlphaFoldDB" id="A0AAN8ZZ42"/>
<feature type="non-terminal residue" evidence="2">
    <location>
        <position position="91"/>
    </location>
</feature>
<evidence type="ECO:0000313" key="3">
    <source>
        <dbReference type="Proteomes" id="UP001381693"/>
    </source>
</evidence>